<keyword evidence="3" id="KW-1185">Reference proteome</keyword>
<dbReference type="InterPro" id="IPR042326">
    <property type="entry name" value="Ctk3"/>
</dbReference>
<evidence type="ECO:0000313" key="3">
    <source>
        <dbReference type="Proteomes" id="UP000676310"/>
    </source>
</evidence>
<dbReference type="EMBL" id="CAJRGZ010000023">
    <property type="protein sequence ID" value="CAG5178481.1"/>
    <property type="molecule type" value="Genomic_DNA"/>
</dbReference>
<dbReference type="FunFam" id="1.25.40.90:FF:000032">
    <property type="entry name" value="CTD kinase subunit gamma"/>
    <property type="match status" value="1"/>
</dbReference>
<accession>A0A8J2I6Y7</accession>
<organism evidence="2 3">
    <name type="scientific">Alternaria atra</name>
    <dbReference type="NCBI Taxonomy" id="119953"/>
    <lineage>
        <taxon>Eukaryota</taxon>
        <taxon>Fungi</taxon>
        <taxon>Dikarya</taxon>
        <taxon>Ascomycota</taxon>
        <taxon>Pezizomycotina</taxon>
        <taxon>Dothideomycetes</taxon>
        <taxon>Pleosporomycetidae</taxon>
        <taxon>Pleosporales</taxon>
        <taxon>Pleosporineae</taxon>
        <taxon>Pleosporaceae</taxon>
        <taxon>Alternaria</taxon>
        <taxon>Alternaria sect. Ulocladioides</taxon>
    </lineage>
</organism>
<dbReference type="InterPro" id="IPR008942">
    <property type="entry name" value="ENTH_VHS"/>
</dbReference>
<name>A0A8J2I6Y7_9PLEO</name>
<dbReference type="GO" id="GO:0045943">
    <property type="term" value="P:positive regulation of transcription by RNA polymerase I"/>
    <property type="evidence" value="ECO:0007669"/>
    <property type="project" value="TreeGrafter"/>
</dbReference>
<feature type="domain" description="CID" evidence="1">
    <location>
        <begin position="3"/>
        <end position="141"/>
    </location>
</feature>
<dbReference type="RefSeq" id="XP_043172290.1">
    <property type="nucleotide sequence ID" value="XM_043316355.1"/>
</dbReference>
<dbReference type="Pfam" id="PF12350">
    <property type="entry name" value="CTK3_C"/>
    <property type="match status" value="1"/>
</dbReference>
<evidence type="ECO:0000259" key="1">
    <source>
        <dbReference type="PROSITE" id="PS51391"/>
    </source>
</evidence>
<sequence>MADPFEVRQRFTTLLSHLSASHTSLQKAAFYALKNRELDEDLHSCILEQLERTNMNTRANIMFFIECLCEYAVKENNSGDSSAMGYVRMLQRDILAVVECVVGEEGANIRVVRKVLKTLENLSILMKETVQELEAVLKSREVAHPFMATGSSDSKDGSAALPTRIGGQRMDKRQIEQRIEEDRERHKRLRESIWAVPGDGYEELEKLWEEASDINEDDYVTAREDAEERRKVIAFG</sequence>
<dbReference type="InterPro" id="IPR006569">
    <property type="entry name" value="CID_dom"/>
</dbReference>
<protein>
    <recommendedName>
        <fullName evidence="1">CID domain-containing protein</fullName>
    </recommendedName>
</protein>
<dbReference type="InterPro" id="IPR024637">
    <property type="entry name" value="Ctk3_C"/>
</dbReference>
<comment type="caution">
    <text evidence="2">The sequence shown here is derived from an EMBL/GenBank/DDBJ whole genome shotgun (WGS) entry which is preliminary data.</text>
</comment>
<dbReference type="OrthoDB" id="21266at2759"/>
<dbReference type="GO" id="GO:0070692">
    <property type="term" value="C:CTDK-1 complex"/>
    <property type="evidence" value="ECO:0007669"/>
    <property type="project" value="InterPro"/>
</dbReference>
<dbReference type="Proteomes" id="UP000676310">
    <property type="component" value="Unassembled WGS sequence"/>
</dbReference>
<dbReference type="PANTHER" id="PTHR28291">
    <property type="entry name" value="CTD KINASE SUBUNIT GAMMA"/>
    <property type="match status" value="1"/>
</dbReference>
<dbReference type="AlphaFoldDB" id="A0A8J2I6Y7"/>
<dbReference type="Gene3D" id="1.25.40.90">
    <property type="match status" value="1"/>
</dbReference>
<dbReference type="PROSITE" id="PS51391">
    <property type="entry name" value="CID"/>
    <property type="match status" value="1"/>
</dbReference>
<evidence type="ECO:0000313" key="2">
    <source>
        <dbReference type="EMBL" id="CAG5178481.1"/>
    </source>
</evidence>
<dbReference type="InterPro" id="IPR024638">
    <property type="entry name" value="Ctk3_N"/>
</dbReference>
<gene>
    <name evidence="2" type="ORF">ALTATR162_LOCUS8722</name>
</gene>
<dbReference type="GeneID" id="67020864"/>
<dbReference type="Pfam" id="PF12243">
    <property type="entry name" value="CTK3"/>
    <property type="match status" value="1"/>
</dbReference>
<reference evidence="2" key="1">
    <citation type="submission" date="2021-05" db="EMBL/GenBank/DDBJ databases">
        <authorList>
            <person name="Stam R."/>
        </authorList>
    </citation>
    <scope>NUCLEOTIDE SEQUENCE</scope>
    <source>
        <strain evidence="2">CS162</strain>
    </source>
</reference>
<dbReference type="GO" id="GO:0032786">
    <property type="term" value="P:positive regulation of DNA-templated transcription, elongation"/>
    <property type="evidence" value="ECO:0007669"/>
    <property type="project" value="InterPro"/>
</dbReference>
<proteinExistence type="predicted"/>
<dbReference type="PANTHER" id="PTHR28291:SF1">
    <property type="entry name" value="CTD KINASE SUBUNIT GAMMA"/>
    <property type="match status" value="1"/>
</dbReference>